<dbReference type="SUPFAM" id="SSF50978">
    <property type="entry name" value="WD40 repeat-like"/>
    <property type="match status" value="1"/>
</dbReference>
<protein>
    <recommendedName>
        <fullName evidence="5 6">Pre-rRNA-processing protein IPI3</fullName>
    </recommendedName>
</protein>
<keyword evidence="9" id="KW-1185">Reference proteome</keyword>
<organism evidence="8 9">
    <name type="scientific">Kluyveromyces marxianus</name>
    <name type="common">Yeast</name>
    <name type="synonym">Candida kefyr</name>
    <dbReference type="NCBI Taxonomy" id="4911"/>
    <lineage>
        <taxon>Eukaryota</taxon>
        <taxon>Fungi</taxon>
        <taxon>Dikarya</taxon>
        <taxon>Ascomycota</taxon>
        <taxon>Saccharomycotina</taxon>
        <taxon>Saccharomycetes</taxon>
        <taxon>Saccharomycetales</taxon>
        <taxon>Saccharomycetaceae</taxon>
        <taxon>Kluyveromyces</taxon>
    </lineage>
</organism>
<comment type="similarity">
    <text evidence="2 6">Belongs to the WD repeat IPI3/WDR18 family.</text>
</comment>
<dbReference type="SMART" id="SM00320">
    <property type="entry name" value="WD40"/>
    <property type="match status" value="3"/>
</dbReference>
<comment type="function">
    <text evidence="1 6">Component of the RIX1 complex required for processing of ITS2 sequences from 35S pre-rRNA.</text>
</comment>
<comment type="subunit">
    <text evidence="6">Component of the RIX1 complex, composed of IPI1, RIX1/IPI2 and IPI3 in a 1:2:2 stoichiometry. The complex interacts (via RIX1) with MDN1 (via its hexameric AAA ATPase ring) and the pre-60S ribosome particles.</text>
</comment>
<keyword evidence="6" id="KW-0539">Nucleus</keyword>
<dbReference type="InterPro" id="IPR001680">
    <property type="entry name" value="WD40_rpt"/>
</dbReference>
<sequence>MDEQLIFTSGTSGTVGTLHSLDQSNLRQCQTETRFSSCIVKRKYLFVAQSKKALIQVYNLNGSNKRESVEQRLPVPEVLQTIECVDEDGLLLGATDGGKLYIWQLASGNLLNVKAMAHYQGIVKIKSICNGKYIVTAGNDSRLIFWQTMDLVQNDEPKPLFIIHDHTLPITDFVFSNTLGHTLEGKLYTVSKDMSLRCYQISVNHEPHCISTFTFSSALNCISLDPADRAIYVGTDSGVIQVPVYYTISKSMIVNLLQHSKTKIYSIVETTPGSLEIDSSTKEKMLHMGQISCTRLGNSAATLLATSLDGSLLVIGDSTGKCTVTEIFSNQPLKEVRALSTNDSTGAVTNLILHPITQESESLLEATKPTKPWKFINLQRAVVDRKTGINDVHVQFHDTTVHNVQPVSNFESYLDSVAAEEHIFHQTDSINSTVHRVGQLQTQASAAAPAAAEGVSSDKNDLFKTKDKQIAQLNGTVASLTDAYKELRKMHEDLMKEHQELLNKTKGESK</sequence>
<evidence type="ECO:0000256" key="3">
    <source>
        <dbReference type="ARBA" id="ARBA00022574"/>
    </source>
</evidence>
<dbReference type="PANTHER" id="PTHR18763:SF0">
    <property type="entry name" value="WD REPEAT-CONTAINING PROTEIN 18"/>
    <property type="match status" value="1"/>
</dbReference>
<reference evidence="8 9" key="1">
    <citation type="submission" date="2016-03" db="EMBL/GenBank/DDBJ databases">
        <title>How can Kluyveromyces marxianus grow so fast - potential evolutionary course in Saccharomyces Complex revealed by comparative genomics.</title>
        <authorList>
            <person name="Mo W."/>
            <person name="Lu W."/>
            <person name="Yang X."/>
            <person name="Qi J."/>
            <person name="Lv H."/>
        </authorList>
    </citation>
    <scope>NUCLEOTIDE SEQUENCE [LARGE SCALE GENOMIC DNA]</scope>
    <source>
        <strain evidence="8 9">FIM1</strain>
    </source>
</reference>
<name>A0ABX6EVL4_KLUMA</name>
<dbReference type="Proteomes" id="UP000422736">
    <property type="component" value="Chromosome 2"/>
</dbReference>
<keyword evidence="4" id="KW-0677">Repeat</keyword>
<keyword evidence="7" id="KW-0175">Coiled coil</keyword>
<evidence type="ECO:0000256" key="2">
    <source>
        <dbReference type="ARBA" id="ARBA00010143"/>
    </source>
</evidence>
<comment type="subcellular location">
    <subcellularLocation>
        <location evidence="6">Nucleus</location>
    </subcellularLocation>
</comment>
<feature type="coiled-coil region" evidence="7">
    <location>
        <begin position="470"/>
        <end position="508"/>
    </location>
</feature>
<accession>A0ABX6EVL4</accession>
<evidence type="ECO:0000256" key="6">
    <source>
        <dbReference type="RuleBase" id="RU369067"/>
    </source>
</evidence>
<evidence type="ECO:0000313" key="9">
    <source>
        <dbReference type="Proteomes" id="UP000422736"/>
    </source>
</evidence>
<gene>
    <name evidence="8" type="primary">IPI3</name>
    <name evidence="8" type="ORF">FIM1_1598</name>
</gene>
<evidence type="ECO:0000256" key="7">
    <source>
        <dbReference type="SAM" id="Coils"/>
    </source>
</evidence>
<dbReference type="PANTHER" id="PTHR18763">
    <property type="entry name" value="WD-REPEAT PROTEIN 18"/>
    <property type="match status" value="1"/>
</dbReference>
<evidence type="ECO:0000256" key="4">
    <source>
        <dbReference type="ARBA" id="ARBA00022737"/>
    </source>
</evidence>
<keyword evidence="6" id="KW-0698">rRNA processing</keyword>
<dbReference type="InterPro" id="IPR036322">
    <property type="entry name" value="WD40_repeat_dom_sf"/>
</dbReference>
<evidence type="ECO:0000256" key="5">
    <source>
        <dbReference type="ARBA" id="ARBA00026229"/>
    </source>
</evidence>
<evidence type="ECO:0000313" key="8">
    <source>
        <dbReference type="EMBL" id="QGN14924.1"/>
    </source>
</evidence>
<dbReference type="Gene3D" id="2.130.10.10">
    <property type="entry name" value="YVTN repeat-like/Quinoprotein amine dehydrogenase"/>
    <property type="match status" value="2"/>
</dbReference>
<proteinExistence type="inferred from homology"/>
<keyword evidence="3 6" id="KW-0853">WD repeat</keyword>
<dbReference type="InterPro" id="IPR045227">
    <property type="entry name" value="WDR18/Ipi3/RID3"/>
</dbReference>
<dbReference type="InterPro" id="IPR015943">
    <property type="entry name" value="WD40/YVTN_repeat-like_dom_sf"/>
</dbReference>
<evidence type="ECO:0000256" key="1">
    <source>
        <dbReference type="ARBA" id="ARBA00002355"/>
    </source>
</evidence>
<dbReference type="EMBL" id="CP015055">
    <property type="protein sequence ID" value="QGN14924.1"/>
    <property type="molecule type" value="Genomic_DNA"/>
</dbReference>